<evidence type="ECO:0000313" key="4">
    <source>
        <dbReference type="EMBL" id="CAF0870359.1"/>
    </source>
</evidence>
<sequence length="214" mass="24887">MTSNGEKIIAKEEKKEEYDEKPLHIYYCLCGQLVLVIDTQIEKLPLRPIDQARVIDSTKHAHKITSHQDDIVYIRREKGVERQLRKKCVKCDLPIYYQFNEGSNSPKFLLSKALTLESTSSNIYDHITLEPSKVIKNIRREDKGKNTSVIVSTVEEDDEDIEAREAENCYTENARIIEIQLERKGMNKRKQMEEASRKEYEAKKANVRGTLIDK</sequence>
<comment type="caution">
    <text evidence="4">The sequence shown here is derived from an EMBL/GenBank/DDBJ whole genome shotgun (WGS) entry which is preliminary data.</text>
</comment>
<dbReference type="PANTHER" id="PTHR46355">
    <property type="entry name" value="UPF0428 PROTEIN CXORF56"/>
    <property type="match status" value="1"/>
</dbReference>
<dbReference type="AlphaFoldDB" id="A0A813X4A9"/>
<evidence type="ECO:0000256" key="2">
    <source>
        <dbReference type="ARBA" id="ARBA00024237"/>
    </source>
</evidence>
<evidence type="ECO:0000256" key="1">
    <source>
        <dbReference type="ARBA" id="ARBA00024205"/>
    </source>
</evidence>
<evidence type="ECO:0000259" key="3">
    <source>
        <dbReference type="Pfam" id="PF25809"/>
    </source>
</evidence>
<protein>
    <recommendedName>
        <fullName evidence="2">STING ER exit protein</fullName>
    </recommendedName>
</protein>
<comment type="similarity">
    <text evidence="1">Belongs to the STEEP1 family.</text>
</comment>
<dbReference type="InterPro" id="IPR057965">
    <property type="entry name" value="STEEP1_dom"/>
</dbReference>
<organism evidence="4 5">
    <name type="scientific">Brachionus calyciflorus</name>
    <dbReference type="NCBI Taxonomy" id="104777"/>
    <lineage>
        <taxon>Eukaryota</taxon>
        <taxon>Metazoa</taxon>
        <taxon>Spiralia</taxon>
        <taxon>Gnathifera</taxon>
        <taxon>Rotifera</taxon>
        <taxon>Eurotatoria</taxon>
        <taxon>Monogononta</taxon>
        <taxon>Pseudotrocha</taxon>
        <taxon>Ploima</taxon>
        <taxon>Brachionidae</taxon>
        <taxon>Brachionus</taxon>
    </lineage>
</organism>
<gene>
    <name evidence="4" type="ORF">OXX778_LOCUS9900</name>
</gene>
<dbReference type="PANTHER" id="PTHR46355:SF1">
    <property type="entry name" value="STING ER EXIT PROTEIN"/>
    <property type="match status" value="1"/>
</dbReference>
<keyword evidence="5" id="KW-1185">Reference proteome</keyword>
<proteinExistence type="inferred from homology"/>
<dbReference type="EMBL" id="CAJNOC010001506">
    <property type="protein sequence ID" value="CAF0870359.1"/>
    <property type="molecule type" value="Genomic_DNA"/>
</dbReference>
<accession>A0A813X4A9</accession>
<dbReference type="GO" id="GO:0005737">
    <property type="term" value="C:cytoplasm"/>
    <property type="evidence" value="ECO:0007669"/>
    <property type="project" value="GOC"/>
</dbReference>
<dbReference type="Proteomes" id="UP000663879">
    <property type="component" value="Unassembled WGS sequence"/>
</dbReference>
<dbReference type="GO" id="GO:0006888">
    <property type="term" value="P:endoplasmic reticulum to Golgi vesicle-mediated transport"/>
    <property type="evidence" value="ECO:0007669"/>
    <property type="project" value="TreeGrafter"/>
</dbReference>
<dbReference type="GO" id="GO:0090158">
    <property type="term" value="P:endoplasmic reticulum membrane organization"/>
    <property type="evidence" value="ECO:0007669"/>
    <property type="project" value="TreeGrafter"/>
</dbReference>
<reference evidence="4" key="1">
    <citation type="submission" date="2021-02" db="EMBL/GenBank/DDBJ databases">
        <authorList>
            <person name="Nowell W R."/>
        </authorList>
    </citation>
    <scope>NUCLEOTIDE SEQUENCE</scope>
    <source>
        <strain evidence="4">Ploen Becks lab</strain>
    </source>
</reference>
<evidence type="ECO:0000313" key="5">
    <source>
        <dbReference type="Proteomes" id="UP000663879"/>
    </source>
</evidence>
<name>A0A813X4A9_9BILA</name>
<feature type="domain" description="STEEP1" evidence="3">
    <location>
        <begin position="19"/>
        <end position="120"/>
    </location>
</feature>
<dbReference type="InterPro" id="IPR029704">
    <property type="entry name" value="STEEP-like"/>
</dbReference>
<dbReference type="OrthoDB" id="418131at2759"/>
<dbReference type="Pfam" id="PF25809">
    <property type="entry name" value="STEEP1"/>
    <property type="match status" value="1"/>
</dbReference>